<feature type="compositionally biased region" description="Polar residues" evidence="1">
    <location>
        <begin position="680"/>
        <end position="691"/>
    </location>
</feature>
<dbReference type="KEGG" id="lmat:92511730"/>
<organism evidence="2 3">
    <name type="scientific">Leishmania martiniquensis</name>
    <dbReference type="NCBI Taxonomy" id="1580590"/>
    <lineage>
        <taxon>Eukaryota</taxon>
        <taxon>Discoba</taxon>
        <taxon>Euglenozoa</taxon>
        <taxon>Kinetoplastea</taxon>
        <taxon>Metakinetoplastina</taxon>
        <taxon>Trypanosomatida</taxon>
        <taxon>Trypanosomatidae</taxon>
        <taxon>Leishmaniinae</taxon>
        <taxon>Leishmania</taxon>
    </lineage>
</organism>
<reference evidence="3" key="1">
    <citation type="journal article" date="2021" name="Microbiol. Resour. Announc.">
        <title>LGAAP: Leishmaniinae Genome Assembly and Annotation Pipeline.</title>
        <authorList>
            <person name="Almutairi H."/>
            <person name="Urbaniak M.D."/>
            <person name="Bates M.D."/>
            <person name="Jariyapan N."/>
            <person name="Kwakye-Nuako G."/>
            <person name="Thomaz-Soccol V."/>
            <person name="Al-Salem W.S."/>
            <person name="Dillon R.J."/>
            <person name="Bates P.A."/>
            <person name="Gatherer D."/>
        </authorList>
    </citation>
    <scope>NUCLEOTIDE SEQUENCE [LARGE SCALE GENOMIC DNA]</scope>
</reference>
<dbReference type="Proteomes" id="UP000673552">
    <property type="component" value="Unassembled WGS sequence"/>
</dbReference>
<accession>A0A836H7J5</accession>
<feature type="region of interest" description="Disordered" evidence="1">
    <location>
        <begin position="678"/>
        <end position="703"/>
    </location>
</feature>
<dbReference type="GeneID" id="92511730"/>
<name>A0A836H7J5_9TRYP</name>
<dbReference type="EMBL" id="JAFEUZ010000031">
    <property type="protein sequence ID" value="KAG5471523.1"/>
    <property type="molecule type" value="Genomic_DNA"/>
</dbReference>
<comment type="caution">
    <text evidence="2">The sequence shown here is derived from an EMBL/GenBank/DDBJ whole genome shotgun (WGS) entry which is preliminary data.</text>
</comment>
<feature type="region of interest" description="Disordered" evidence="1">
    <location>
        <begin position="421"/>
        <end position="492"/>
    </location>
</feature>
<feature type="compositionally biased region" description="Polar residues" evidence="1">
    <location>
        <begin position="163"/>
        <end position="188"/>
    </location>
</feature>
<gene>
    <name evidence="2" type="ORF">LSCM1_01616</name>
</gene>
<keyword evidence="3" id="KW-1185">Reference proteome</keyword>
<evidence type="ECO:0000256" key="1">
    <source>
        <dbReference type="SAM" id="MobiDB-lite"/>
    </source>
</evidence>
<proteinExistence type="predicted"/>
<dbReference type="OrthoDB" id="266774at2759"/>
<evidence type="ECO:0000313" key="3">
    <source>
        <dbReference type="Proteomes" id="UP000673552"/>
    </source>
</evidence>
<sequence length="703" mass="77148">MCMRMLGFQVHRIQTGVYICPWVDGEPAALSVSEDRQVTLHCAGGLASHPFPFDEVIFAPFHTILYACCVADALRQQLGAALQRPAPSYRDVPRRATIVHGDPVAHVCEAFYEVLLLAAEEVERIAGTHHSQSPYEFVFNVVRVYPWGEEDLLGAAVQKHGRSSFSPSETPAGQGMSSRNKRTSVTLQTEEQRQVYKSALEELCRSPRNKDRDGTAACVQQVRLAVYSPASESTAHVRALCAEHLFSLVPSARHVGFNFGTTMEALCETLVGRRQGNLLDNPLLTVLLPGVSVECLTILTCISAQGEYASRSCIDACCFGCRRERRRCPAASLSMPCARTDGAATGIHAQDTVPPLRRPTPAAACFQRMAGELLMSVAPCAGCPSWQAPSWQKSSTATSSSSRASKNDLLSRLTLPADRLHASRHLGESPAGRPCLFRDETRRTSPPSLMRRTEPAPSVKLETSALRVTADTPAAAPPAQTLPEKGESTRNREGDAIVSLKETEAFAGSADRATREKAHIWRRIEESASAVAAERGAKRRVAYHDSAVTEATLAAHRKKLQMPCAELERRGEQLRGLADERQHQATELRRTVLEPQHLVPRVANVRQREQELIANLQLLDSYVAYLNATCRLYTDKMDAKVLTMDCERRPDAECQPSCIRRARGWAATAVRLLRPPHPYTTVSGGRSQQSGALDGTRSCCPWS</sequence>
<feature type="compositionally biased region" description="Low complexity" evidence="1">
    <location>
        <begin position="469"/>
        <end position="481"/>
    </location>
</feature>
<dbReference type="RefSeq" id="XP_067176497.1">
    <property type="nucleotide sequence ID" value="XM_067319218.1"/>
</dbReference>
<dbReference type="AlphaFoldDB" id="A0A836H7J5"/>
<reference evidence="3" key="2">
    <citation type="journal article" date="2021" name="Sci. Data">
        <title>Chromosome-scale genome sequencing, assembly and annotation of six genomes from subfamily Leishmaniinae.</title>
        <authorList>
            <person name="Almutairi H."/>
            <person name="Urbaniak M.D."/>
            <person name="Bates M.D."/>
            <person name="Jariyapan N."/>
            <person name="Kwakye-Nuako G."/>
            <person name="Thomaz Soccol V."/>
            <person name="Al-Salem W.S."/>
            <person name="Dillon R.J."/>
            <person name="Bates P.A."/>
            <person name="Gatherer D."/>
        </authorList>
    </citation>
    <scope>NUCLEOTIDE SEQUENCE [LARGE SCALE GENOMIC DNA]</scope>
</reference>
<feature type="region of interest" description="Disordered" evidence="1">
    <location>
        <begin position="158"/>
        <end position="188"/>
    </location>
</feature>
<protein>
    <submittedName>
        <fullName evidence="2">Uncharacterized protein</fullName>
    </submittedName>
</protein>
<evidence type="ECO:0000313" key="2">
    <source>
        <dbReference type="EMBL" id="KAG5471523.1"/>
    </source>
</evidence>